<keyword evidence="1" id="KW-1133">Transmembrane helix</keyword>
<protein>
    <recommendedName>
        <fullName evidence="4">Yip1 domain-containing protein</fullName>
    </recommendedName>
</protein>
<accession>A0A3D8YG16</accession>
<name>A0A3D8YG16_9BACT</name>
<keyword evidence="1" id="KW-0812">Transmembrane</keyword>
<reference evidence="2 3" key="1">
    <citation type="submission" date="2018-07" db="EMBL/GenBank/DDBJ databases">
        <title>Dyadobacter roseus sp. nov., isolated from rose rhizosphere soil.</title>
        <authorList>
            <person name="Chen L."/>
        </authorList>
    </citation>
    <scope>NUCLEOTIDE SEQUENCE [LARGE SCALE GENOMIC DNA]</scope>
    <source>
        <strain evidence="2 3">RS19</strain>
    </source>
</reference>
<keyword evidence="3" id="KW-1185">Reference proteome</keyword>
<evidence type="ECO:0008006" key="4">
    <source>
        <dbReference type="Google" id="ProtNLM"/>
    </source>
</evidence>
<sequence length="214" mass="25378">MDIHLDKKTLFLMLIVSVVTTIFLTKYFLISENLYFKSLSDQFSYNQIASIIESERKWIWVPYLIMPLILLVKLLFVSVCLSLGVYFYCDRFDFERVFSLVMKAEFIFFIPSVIKILWFHFVNIDYSIKDIHFFYPLSAIHIFDPVLLENWLIYPLQVLNIFEILYWIILAYGIRKIVNMNLSKSLEIVLTSYGSGLVLWIVSVMFLSITYGHK</sequence>
<feature type="transmembrane region" description="Helical" evidence="1">
    <location>
        <begin position="151"/>
        <end position="174"/>
    </location>
</feature>
<evidence type="ECO:0000313" key="2">
    <source>
        <dbReference type="EMBL" id="REA63591.1"/>
    </source>
</evidence>
<dbReference type="EMBL" id="QNUL01000002">
    <property type="protein sequence ID" value="REA63591.1"/>
    <property type="molecule type" value="Genomic_DNA"/>
</dbReference>
<feature type="transmembrane region" description="Helical" evidence="1">
    <location>
        <begin position="186"/>
        <end position="211"/>
    </location>
</feature>
<evidence type="ECO:0000313" key="3">
    <source>
        <dbReference type="Proteomes" id="UP000256373"/>
    </source>
</evidence>
<dbReference type="AlphaFoldDB" id="A0A3D8YG16"/>
<feature type="transmembrane region" description="Helical" evidence="1">
    <location>
        <begin position="9"/>
        <end position="30"/>
    </location>
</feature>
<dbReference type="Proteomes" id="UP000256373">
    <property type="component" value="Unassembled WGS sequence"/>
</dbReference>
<feature type="transmembrane region" description="Helical" evidence="1">
    <location>
        <begin position="64"/>
        <end position="88"/>
    </location>
</feature>
<gene>
    <name evidence="2" type="ORF">DSL64_03875</name>
</gene>
<keyword evidence="1" id="KW-0472">Membrane</keyword>
<organism evidence="2 3">
    <name type="scientific">Dyadobacter luteus</name>
    <dbReference type="NCBI Taxonomy" id="2259619"/>
    <lineage>
        <taxon>Bacteria</taxon>
        <taxon>Pseudomonadati</taxon>
        <taxon>Bacteroidota</taxon>
        <taxon>Cytophagia</taxon>
        <taxon>Cytophagales</taxon>
        <taxon>Spirosomataceae</taxon>
        <taxon>Dyadobacter</taxon>
    </lineage>
</organism>
<comment type="caution">
    <text evidence="2">The sequence shown here is derived from an EMBL/GenBank/DDBJ whole genome shotgun (WGS) entry which is preliminary data.</text>
</comment>
<proteinExistence type="predicted"/>
<feature type="transmembrane region" description="Helical" evidence="1">
    <location>
        <begin position="100"/>
        <end position="121"/>
    </location>
</feature>
<evidence type="ECO:0000256" key="1">
    <source>
        <dbReference type="SAM" id="Phobius"/>
    </source>
</evidence>